<reference evidence="3" key="1">
    <citation type="submission" date="2016-06" db="UniProtKB">
        <authorList>
            <consortium name="WormBaseParasite"/>
        </authorList>
    </citation>
    <scope>IDENTIFICATION</scope>
</reference>
<keyword evidence="2" id="KW-1185">Reference proteome</keyword>
<organism evidence="2 3">
    <name type="scientific">Toxocara canis</name>
    <name type="common">Canine roundworm</name>
    <dbReference type="NCBI Taxonomy" id="6265"/>
    <lineage>
        <taxon>Eukaryota</taxon>
        <taxon>Metazoa</taxon>
        <taxon>Ecdysozoa</taxon>
        <taxon>Nematoda</taxon>
        <taxon>Chromadorea</taxon>
        <taxon>Rhabditida</taxon>
        <taxon>Spirurina</taxon>
        <taxon>Ascaridomorpha</taxon>
        <taxon>Ascaridoidea</taxon>
        <taxon>Toxocaridae</taxon>
        <taxon>Toxocara</taxon>
    </lineage>
</organism>
<reference evidence="1 2" key="2">
    <citation type="submission" date="2018-11" db="EMBL/GenBank/DDBJ databases">
        <authorList>
            <consortium name="Pathogen Informatics"/>
        </authorList>
    </citation>
    <scope>NUCLEOTIDE SEQUENCE [LARGE SCALE GENOMIC DNA]</scope>
</reference>
<protein>
    <submittedName>
        <fullName evidence="3">Phosphatase</fullName>
    </submittedName>
</protein>
<gene>
    <name evidence="1" type="ORF">TCNE_LOCUS18238</name>
</gene>
<evidence type="ECO:0000313" key="2">
    <source>
        <dbReference type="Proteomes" id="UP000050794"/>
    </source>
</evidence>
<sequence length="211" mass="23266">MQLANGAFAVFFNGKYTGAVGKENWKGFSEEVNPANVFELYRSQEPGKSDFVKEDIVSLEGTAYLHPLIANLQPGGLPIVLVFSGGVIKIAVLLARPLEVIFVTRESKPMQWKLTINRKQGTDNCRRGNRDHSDDFGPFRIHIPDYEIAAFPERSCEVSMDPVPWTGRSRPPVEHSLSWGLFASCVAVGEFESGLVLGHPLKVKEPPGIAT</sequence>
<dbReference type="Proteomes" id="UP000050794">
    <property type="component" value="Unassembled WGS sequence"/>
</dbReference>
<accession>A0A183VBW8</accession>
<dbReference type="AlphaFoldDB" id="A0A183VBW8"/>
<evidence type="ECO:0000313" key="3">
    <source>
        <dbReference type="WBParaSite" id="TCNE_0001824201-mRNA-1"/>
    </source>
</evidence>
<proteinExistence type="predicted"/>
<dbReference type="WBParaSite" id="TCNE_0001824201-mRNA-1">
    <property type="protein sequence ID" value="TCNE_0001824201-mRNA-1"/>
    <property type="gene ID" value="TCNE_0001824201"/>
</dbReference>
<name>A0A183VBW8_TOXCA</name>
<dbReference type="EMBL" id="UYWY01025289">
    <property type="protein sequence ID" value="VDM49559.1"/>
    <property type="molecule type" value="Genomic_DNA"/>
</dbReference>
<evidence type="ECO:0000313" key="1">
    <source>
        <dbReference type="EMBL" id="VDM49559.1"/>
    </source>
</evidence>